<comment type="caution">
    <text evidence="2">The sequence shown here is derived from an EMBL/GenBank/DDBJ whole genome shotgun (WGS) entry which is preliminary data.</text>
</comment>
<evidence type="ECO:0000259" key="1">
    <source>
        <dbReference type="Pfam" id="PF03732"/>
    </source>
</evidence>
<gene>
    <name evidence="2" type="ORF">M0R45_007467</name>
</gene>
<dbReference type="CDD" id="cd00303">
    <property type="entry name" value="retropepsin_like"/>
    <property type="match status" value="1"/>
</dbReference>
<dbReference type="InterPro" id="IPR005162">
    <property type="entry name" value="Retrotrans_gag_dom"/>
</dbReference>
<organism evidence="2 3">
    <name type="scientific">Rubus argutus</name>
    <name type="common">Southern blackberry</name>
    <dbReference type="NCBI Taxonomy" id="59490"/>
    <lineage>
        <taxon>Eukaryota</taxon>
        <taxon>Viridiplantae</taxon>
        <taxon>Streptophyta</taxon>
        <taxon>Embryophyta</taxon>
        <taxon>Tracheophyta</taxon>
        <taxon>Spermatophyta</taxon>
        <taxon>Magnoliopsida</taxon>
        <taxon>eudicotyledons</taxon>
        <taxon>Gunneridae</taxon>
        <taxon>Pentapetalae</taxon>
        <taxon>rosids</taxon>
        <taxon>fabids</taxon>
        <taxon>Rosales</taxon>
        <taxon>Rosaceae</taxon>
        <taxon>Rosoideae</taxon>
        <taxon>Rosoideae incertae sedis</taxon>
        <taxon>Rubus</taxon>
    </lineage>
</organism>
<keyword evidence="3" id="KW-1185">Reference proteome</keyword>
<dbReference type="PANTHER" id="PTHR33223">
    <property type="entry name" value="CCHC-TYPE DOMAIN-CONTAINING PROTEIN"/>
    <property type="match status" value="1"/>
</dbReference>
<evidence type="ECO:0000313" key="2">
    <source>
        <dbReference type="EMBL" id="KAK9941773.1"/>
    </source>
</evidence>
<sequence length="293" mass="33547">MKLDFSVFSGGDPVEWLNKADQYFELYQIPEERKLSIATMHLAGKAFDRWYMFRHEFPNSWHGLADLLMREFAGFNRADYQASLAKMSQTGSVEQYMEQFTRLSRRAPDFSQELLLSCFVGGLKDDIRIDVKSQKPRTLYEACELAKVFEERYIRPRYFKGWIKSFWGASTGGYPRVNTKKGGLEINASFVMRLFNQGIIVEKGQAMMIEVLQDEVESLIDLGPENVEVASVVDCDEPLIQLHVLADPSTAVTMQLKGLFNNKLIHVLIDSGATHNFLHPTLLKNLKTPVHRL</sequence>
<dbReference type="PANTHER" id="PTHR33223:SF6">
    <property type="entry name" value="CCHC-TYPE DOMAIN-CONTAINING PROTEIN"/>
    <property type="match status" value="1"/>
</dbReference>
<proteinExistence type="predicted"/>
<evidence type="ECO:0000313" key="3">
    <source>
        <dbReference type="Proteomes" id="UP001457282"/>
    </source>
</evidence>
<name>A0AAW1Y172_RUBAR</name>
<dbReference type="AlphaFoldDB" id="A0AAW1Y172"/>
<feature type="domain" description="Retrotransposon gag" evidence="1">
    <location>
        <begin position="37"/>
        <end position="124"/>
    </location>
</feature>
<reference evidence="2 3" key="1">
    <citation type="journal article" date="2023" name="G3 (Bethesda)">
        <title>A chromosome-length genome assembly and annotation of blackberry (Rubus argutus, cv. 'Hillquist').</title>
        <authorList>
            <person name="Bruna T."/>
            <person name="Aryal R."/>
            <person name="Dudchenko O."/>
            <person name="Sargent D.J."/>
            <person name="Mead D."/>
            <person name="Buti M."/>
            <person name="Cavallini A."/>
            <person name="Hytonen T."/>
            <person name="Andres J."/>
            <person name="Pham M."/>
            <person name="Weisz D."/>
            <person name="Mascagni F."/>
            <person name="Usai G."/>
            <person name="Natali L."/>
            <person name="Bassil N."/>
            <person name="Fernandez G.E."/>
            <person name="Lomsadze A."/>
            <person name="Armour M."/>
            <person name="Olukolu B."/>
            <person name="Poorten T."/>
            <person name="Britton C."/>
            <person name="Davik J."/>
            <person name="Ashrafi H."/>
            <person name="Aiden E.L."/>
            <person name="Borodovsky M."/>
            <person name="Worthington M."/>
        </authorList>
    </citation>
    <scope>NUCLEOTIDE SEQUENCE [LARGE SCALE GENOMIC DNA]</scope>
    <source>
        <strain evidence="2">PI 553951</strain>
    </source>
</reference>
<dbReference type="EMBL" id="JBEDUW010000002">
    <property type="protein sequence ID" value="KAK9941773.1"/>
    <property type="molecule type" value="Genomic_DNA"/>
</dbReference>
<protein>
    <recommendedName>
        <fullName evidence="1">Retrotransposon gag domain-containing protein</fullName>
    </recommendedName>
</protein>
<dbReference type="Pfam" id="PF03732">
    <property type="entry name" value="Retrotrans_gag"/>
    <property type="match status" value="1"/>
</dbReference>
<dbReference type="Proteomes" id="UP001457282">
    <property type="component" value="Unassembled WGS sequence"/>
</dbReference>
<accession>A0AAW1Y172</accession>